<evidence type="ECO:0000256" key="3">
    <source>
        <dbReference type="SAM" id="SignalP"/>
    </source>
</evidence>
<keyword evidence="2" id="KW-0862">Zinc</keyword>
<dbReference type="RefSeq" id="WP_112376786.1">
    <property type="nucleotide sequence ID" value="NZ_CP030104.1"/>
</dbReference>
<dbReference type="InterPro" id="IPR001765">
    <property type="entry name" value="Carbonic_anhydrase"/>
</dbReference>
<dbReference type="PANTHER" id="PTHR11002">
    <property type="entry name" value="CARBONIC ANHYDRASE"/>
    <property type="match status" value="1"/>
</dbReference>
<comment type="similarity">
    <text evidence="1">Belongs to the beta-class carbonic anhydrase family.</text>
</comment>
<keyword evidence="3" id="KW-0732">Signal</keyword>
<dbReference type="GO" id="GO:0008270">
    <property type="term" value="F:zinc ion binding"/>
    <property type="evidence" value="ECO:0007669"/>
    <property type="project" value="InterPro"/>
</dbReference>
<dbReference type="Pfam" id="PF00484">
    <property type="entry name" value="Pro_CA"/>
    <property type="match status" value="1"/>
</dbReference>
<evidence type="ECO:0000313" key="4">
    <source>
        <dbReference type="EMBL" id="AWX43181.1"/>
    </source>
</evidence>
<dbReference type="SUPFAM" id="SSF53056">
    <property type="entry name" value="beta-carbonic anhydrase, cab"/>
    <property type="match status" value="1"/>
</dbReference>
<dbReference type="Proteomes" id="UP000248536">
    <property type="component" value="Chromosome"/>
</dbReference>
<evidence type="ECO:0000256" key="1">
    <source>
        <dbReference type="ARBA" id="ARBA00006217"/>
    </source>
</evidence>
<feature type="binding site" evidence="2">
    <location>
        <position position="102"/>
    </location>
    <ligand>
        <name>Zn(2+)</name>
        <dbReference type="ChEBI" id="CHEBI:29105"/>
    </ligand>
</feature>
<keyword evidence="2" id="KW-0479">Metal-binding</keyword>
<proteinExistence type="inferred from homology"/>
<feature type="binding site" evidence="2">
    <location>
        <position position="100"/>
    </location>
    <ligand>
        <name>Zn(2+)</name>
        <dbReference type="ChEBI" id="CHEBI:29105"/>
    </ligand>
</feature>
<dbReference type="NCBIfam" id="NF011765">
    <property type="entry name" value="PRK15219.1"/>
    <property type="match status" value="1"/>
</dbReference>
<dbReference type="EMBL" id="CP030104">
    <property type="protein sequence ID" value="AWX43181.1"/>
    <property type="molecule type" value="Genomic_DNA"/>
</dbReference>
<dbReference type="KEGG" id="spon:HME9304_00168"/>
<gene>
    <name evidence="4" type="primary">cynT</name>
    <name evidence="4" type="ORF">HME9304_00168</name>
</gene>
<dbReference type="GO" id="GO:0004089">
    <property type="term" value="F:carbonate dehydratase activity"/>
    <property type="evidence" value="ECO:0007669"/>
    <property type="project" value="UniProtKB-EC"/>
</dbReference>
<evidence type="ECO:0000256" key="2">
    <source>
        <dbReference type="PIRSR" id="PIRSR601765-1"/>
    </source>
</evidence>
<accession>A0A2Z4LMX6</accession>
<dbReference type="CDD" id="cd03378">
    <property type="entry name" value="beta_CA_cladeC"/>
    <property type="match status" value="1"/>
</dbReference>
<evidence type="ECO:0000313" key="5">
    <source>
        <dbReference type="Proteomes" id="UP000248536"/>
    </source>
</evidence>
<reference evidence="4 5" key="1">
    <citation type="submission" date="2018-06" db="EMBL/GenBank/DDBJ databases">
        <title>Spongiibacterium sp. HME9304 Genome sequencing and assembly.</title>
        <authorList>
            <person name="Kang H."/>
            <person name="Kim H."/>
            <person name="Joh K."/>
        </authorList>
    </citation>
    <scope>NUCLEOTIDE SEQUENCE [LARGE SCALE GENOMIC DNA]</scope>
    <source>
        <strain evidence="4 5">HME9304</strain>
    </source>
</reference>
<dbReference type="SMART" id="SM00947">
    <property type="entry name" value="Pro_CA"/>
    <property type="match status" value="1"/>
</dbReference>
<name>A0A2Z4LMX6_9FLAO</name>
<feature type="chain" id="PRO_5016237414" evidence="3">
    <location>
        <begin position="23"/>
        <end position="249"/>
    </location>
</feature>
<feature type="signal peptide" evidence="3">
    <location>
        <begin position="1"/>
        <end position="22"/>
    </location>
</feature>
<keyword evidence="4" id="KW-0456">Lyase</keyword>
<organism evidence="4 5">
    <name type="scientific">Flagellimonas maritima</name>
    <dbReference type="NCBI Taxonomy" id="1383885"/>
    <lineage>
        <taxon>Bacteria</taxon>
        <taxon>Pseudomonadati</taxon>
        <taxon>Bacteroidota</taxon>
        <taxon>Flavobacteriia</taxon>
        <taxon>Flavobacteriales</taxon>
        <taxon>Flavobacteriaceae</taxon>
        <taxon>Flagellimonas</taxon>
    </lineage>
</organism>
<comment type="cofactor">
    <cofactor evidence="2">
        <name>Zn(2+)</name>
        <dbReference type="ChEBI" id="CHEBI:29105"/>
    </cofactor>
    <text evidence="2">Binds 1 zinc ion per subunit.</text>
</comment>
<dbReference type="EC" id="4.2.1.1" evidence="4"/>
<dbReference type="AlphaFoldDB" id="A0A2Z4LMX6"/>
<feature type="binding site" evidence="2">
    <location>
        <position position="153"/>
    </location>
    <ligand>
        <name>Zn(2+)</name>
        <dbReference type="ChEBI" id="CHEBI:29105"/>
    </ligand>
</feature>
<protein>
    <submittedName>
        <fullName evidence="4">Carbonate dehydratase</fullName>
        <ecNumber evidence="4">4.2.1.1</ecNumber>
    </submittedName>
</protein>
<sequence>MKNYFKPFVFIALSTVVIAVQAQDMDTSENNKVLIDKNRILVEDVLSAEEQALLSPEDVLMNLRAGNERFVRSDLTARDHSVQIRESVAGQYPKAIVLSCVDSRVPVEDVFDKGIGDMFVARVAGNFINNDILGSMEFACKVSGAKLILVMGHENCGAIHAAIDDVELGNITGMLANIKPAIKMSTKAKGERSSKNRLFVHEVSENNVKHAVEKIKADSPILNEMYIKGEVAIKGAVYDMDTGVVNFLD</sequence>
<dbReference type="InterPro" id="IPR036874">
    <property type="entry name" value="Carbonic_anhydrase_sf"/>
</dbReference>
<keyword evidence="5" id="KW-1185">Reference proteome</keyword>
<feature type="binding site" evidence="2">
    <location>
        <position position="156"/>
    </location>
    <ligand>
        <name>Zn(2+)</name>
        <dbReference type="ChEBI" id="CHEBI:29105"/>
    </ligand>
</feature>
<dbReference type="OrthoDB" id="9797527at2"/>
<dbReference type="Gene3D" id="3.40.1050.10">
    <property type="entry name" value="Carbonic anhydrase"/>
    <property type="match status" value="1"/>
</dbReference>
<dbReference type="PANTHER" id="PTHR11002:SF79">
    <property type="entry name" value="CARBONIC ANHYDRASE 2"/>
    <property type="match status" value="1"/>
</dbReference>